<reference evidence="1" key="1">
    <citation type="submission" date="2021-01" db="EMBL/GenBank/DDBJ databases">
        <title>Adiantum capillus-veneris genome.</title>
        <authorList>
            <person name="Fang Y."/>
            <person name="Liao Q."/>
        </authorList>
    </citation>
    <scope>NUCLEOTIDE SEQUENCE</scope>
    <source>
        <strain evidence="1">H3</strain>
        <tissue evidence="1">Leaf</tissue>
    </source>
</reference>
<dbReference type="Proteomes" id="UP000886520">
    <property type="component" value="Chromosome 3"/>
</dbReference>
<proteinExistence type="predicted"/>
<accession>A0A9D4ZQ05</accession>
<organism evidence="1 2">
    <name type="scientific">Adiantum capillus-veneris</name>
    <name type="common">Maidenhair fern</name>
    <dbReference type="NCBI Taxonomy" id="13818"/>
    <lineage>
        <taxon>Eukaryota</taxon>
        <taxon>Viridiplantae</taxon>
        <taxon>Streptophyta</taxon>
        <taxon>Embryophyta</taxon>
        <taxon>Tracheophyta</taxon>
        <taxon>Polypodiopsida</taxon>
        <taxon>Polypodiidae</taxon>
        <taxon>Polypodiales</taxon>
        <taxon>Pteridineae</taxon>
        <taxon>Pteridaceae</taxon>
        <taxon>Vittarioideae</taxon>
        <taxon>Adiantum</taxon>
    </lineage>
</organism>
<sequence>GSQHVRMVGHSRVTCPFQHWITSLHFVLPESSYHSFDMYYVFRYARSIIKIYTKNCMLTRLESIINMQAPSLTVYFFWMPWRPFSLLPVTLQLLPLLFPCQSICVL</sequence>
<evidence type="ECO:0000313" key="1">
    <source>
        <dbReference type="EMBL" id="KAI5083619.1"/>
    </source>
</evidence>
<evidence type="ECO:0000313" key="2">
    <source>
        <dbReference type="Proteomes" id="UP000886520"/>
    </source>
</evidence>
<dbReference type="AlphaFoldDB" id="A0A9D4ZQ05"/>
<gene>
    <name evidence="1" type="ORF">GOP47_0003362</name>
</gene>
<keyword evidence="2" id="KW-1185">Reference proteome</keyword>
<comment type="caution">
    <text evidence="1">The sequence shown here is derived from an EMBL/GenBank/DDBJ whole genome shotgun (WGS) entry which is preliminary data.</text>
</comment>
<dbReference type="EMBL" id="JABFUD020000002">
    <property type="protein sequence ID" value="KAI5083619.1"/>
    <property type="molecule type" value="Genomic_DNA"/>
</dbReference>
<name>A0A9D4ZQ05_ADICA</name>
<feature type="non-terminal residue" evidence="1">
    <location>
        <position position="1"/>
    </location>
</feature>
<protein>
    <submittedName>
        <fullName evidence="1">Uncharacterized protein</fullName>
    </submittedName>
</protein>